<name>A0AAN7KUP7_9MYRT</name>
<feature type="transmembrane region" description="Helical" evidence="8">
    <location>
        <begin position="210"/>
        <end position="230"/>
    </location>
</feature>
<sequence>MALGDQNSLPLKMMGTGLEGSTEPAQLQEFSQTLQTHTAMAAAPVSLDLEDQQVPPAVRALWVLDAPEPPSLWRELMGSVREIALPCGKRPPRSMKASSSSGRVGAILKGVFPVFKWIREYKLAQFKNDLMAGLTLASLCIPQSIGYATLAKLDPEYGLYTSVLPPLIYAVMGTSKEIAIGPVAVVSMLTSSMLQKVVDPTADPIGYRGLVFTATFFAGVFQASFGIFRLGFLVDLLSHAAVVGFMAGAAIVIGFQQLKGLLGISHFTNRTDVVSVMESVWRSIPNSWNPHNFMLGCAFLSFLLIARFLGRKNKKLFWLPAIAPLLSVVLATLLVFLTRADKHGVKIIKHLKGGLNPSSIHELQFHTPFLGEAAKAGLVIAVIALTEAIAVGRSFASLKGYRLDGNKEMVAMGFMNIAGSFASCYTSTGSFSRTAVNFSAGCESPLSNVVMATAVLITLVLLTRLLYYTPMAILASIILAALPGLIDLNEARSIWRTDKLDFLACAGAFVGVLFGSVEIGLLVALAISFARIVLASINPGVETLGRVPGTETFCNIQQYPMATRVPGVLTIGVKSSTLCFANANFIRERIVKSVLEAEEPCSMDGSLQVQFVILDMSNLMNIDTSGIHSLEELNKNLASYGVELVMANPKWPVIHKLRVSKLTSKIGGRVFLTVKEAMDSCLATKLASV</sequence>
<organism evidence="10 11">
    <name type="scientific">Trapa incisa</name>
    <dbReference type="NCBI Taxonomy" id="236973"/>
    <lineage>
        <taxon>Eukaryota</taxon>
        <taxon>Viridiplantae</taxon>
        <taxon>Streptophyta</taxon>
        <taxon>Embryophyta</taxon>
        <taxon>Tracheophyta</taxon>
        <taxon>Spermatophyta</taxon>
        <taxon>Magnoliopsida</taxon>
        <taxon>eudicotyledons</taxon>
        <taxon>Gunneridae</taxon>
        <taxon>Pentapetalae</taxon>
        <taxon>rosids</taxon>
        <taxon>malvids</taxon>
        <taxon>Myrtales</taxon>
        <taxon>Lythraceae</taxon>
        <taxon>Trapa</taxon>
    </lineage>
</organism>
<keyword evidence="11" id="KW-1185">Reference proteome</keyword>
<comment type="subcellular location">
    <subcellularLocation>
        <location evidence="1">Membrane</location>
        <topology evidence="1">Multi-pass membrane protein</topology>
    </subcellularLocation>
</comment>
<evidence type="ECO:0000313" key="11">
    <source>
        <dbReference type="Proteomes" id="UP001345219"/>
    </source>
</evidence>
<protein>
    <recommendedName>
        <fullName evidence="9">STAS domain-containing protein</fullName>
    </recommendedName>
</protein>
<dbReference type="AlphaFoldDB" id="A0AAN7KUP7"/>
<evidence type="ECO:0000256" key="8">
    <source>
        <dbReference type="SAM" id="Phobius"/>
    </source>
</evidence>
<dbReference type="InterPro" id="IPR018045">
    <property type="entry name" value="S04_transporter_CS"/>
</dbReference>
<evidence type="ECO:0000256" key="5">
    <source>
        <dbReference type="ARBA" id="ARBA00022989"/>
    </source>
</evidence>
<feature type="transmembrane region" description="Helical" evidence="8">
    <location>
        <begin position="376"/>
        <end position="396"/>
    </location>
</feature>
<dbReference type="GO" id="GO:0015293">
    <property type="term" value="F:symporter activity"/>
    <property type="evidence" value="ECO:0007669"/>
    <property type="project" value="UniProtKB-KW"/>
</dbReference>
<comment type="caution">
    <text evidence="10">The sequence shown here is derived from an EMBL/GenBank/DDBJ whole genome shotgun (WGS) entry which is preliminary data.</text>
</comment>
<dbReference type="PROSITE" id="PS01130">
    <property type="entry name" value="SLC26A"/>
    <property type="match status" value="1"/>
</dbReference>
<dbReference type="InterPro" id="IPR001902">
    <property type="entry name" value="SLC26A/SulP_fam"/>
</dbReference>
<feature type="transmembrane region" description="Helical" evidence="8">
    <location>
        <begin position="500"/>
        <end position="529"/>
    </location>
</feature>
<dbReference type="Pfam" id="PF01740">
    <property type="entry name" value="STAS"/>
    <property type="match status" value="1"/>
</dbReference>
<evidence type="ECO:0000256" key="2">
    <source>
        <dbReference type="ARBA" id="ARBA00022448"/>
    </source>
</evidence>
<dbReference type="CDD" id="cd07042">
    <property type="entry name" value="STAS_SulP_like_sulfate_transporter"/>
    <property type="match status" value="1"/>
</dbReference>
<dbReference type="Proteomes" id="UP001345219">
    <property type="component" value="Chromosome 22"/>
</dbReference>
<evidence type="ECO:0000256" key="7">
    <source>
        <dbReference type="ARBA" id="ARBA00023136"/>
    </source>
</evidence>
<feature type="transmembrane region" description="Helical" evidence="8">
    <location>
        <begin position="408"/>
        <end position="425"/>
    </location>
</feature>
<feature type="domain" description="STAS" evidence="9">
    <location>
        <begin position="575"/>
        <end position="681"/>
    </location>
</feature>
<keyword evidence="7 8" id="KW-0472">Membrane</keyword>
<dbReference type="NCBIfam" id="TIGR00815">
    <property type="entry name" value="sulP"/>
    <property type="match status" value="1"/>
</dbReference>
<dbReference type="Gene3D" id="3.30.750.24">
    <property type="entry name" value="STAS domain"/>
    <property type="match status" value="1"/>
</dbReference>
<gene>
    <name evidence="10" type="ORF">SAY87_028806</name>
</gene>
<dbReference type="FunFam" id="3.30.750.24:FF:000002">
    <property type="entry name" value="Sulfate transporter 31"/>
    <property type="match status" value="1"/>
</dbReference>
<keyword evidence="4" id="KW-0769">Symport</keyword>
<dbReference type="Pfam" id="PF00916">
    <property type="entry name" value="Sulfate_transp"/>
    <property type="match status" value="1"/>
</dbReference>
<dbReference type="PROSITE" id="PS50801">
    <property type="entry name" value="STAS"/>
    <property type="match status" value="1"/>
</dbReference>
<dbReference type="GO" id="GO:0008271">
    <property type="term" value="F:secondary active sulfate transmembrane transporter activity"/>
    <property type="evidence" value="ECO:0007669"/>
    <property type="project" value="InterPro"/>
</dbReference>
<proteinExistence type="predicted"/>
<dbReference type="GO" id="GO:0016020">
    <property type="term" value="C:membrane"/>
    <property type="evidence" value="ECO:0007669"/>
    <property type="project" value="UniProtKB-SubCell"/>
</dbReference>
<dbReference type="SUPFAM" id="SSF52091">
    <property type="entry name" value="SpoIIaa-like"/>
    <property type="match status" value="1"/>
</dbReference>
<feature type="transmembrane region" description="Helical" evidence="8">
    <location>
        <begin position="292"/>
        <end position="310"/>
    </location>
</feature>
<feature type="transmembrane region" description="Helical" evidence="8">
    <location>
        <begin position="316"/>
        <end position="337"/>
    </location>
</feature>
<evidence type="ECO:0000256" key="6">
    <source>
        <dbReference type="ARBA" id="ARBA00023032"/>
    </source>
</evidence>
<keyword evidence="6" id="KW-0764">Sulfate transport</keyword>
<dbReference type="EMBL" id="JAXIOK010000004">
    <property type="protein sequence ID" value="KAK4773787.1"/>
    <property type="molecule type" value="Genomic_DNA"/>
</dbReference>
<evidence type="ECO:0000256" key="3">
    <source>
        <dbReference type="ARBA" id="ARBA00022692"/>
    </source>
</evidence>
<accession>A0AAN7KUP7</accession>
<reference evidence="10 11" key="1">
    <citation type="journal article" date="2023" name="Hortic Res">
        <title>Pangenome of water caltrop reveals structural variations and asymmetric subgenome divergence after allopolyploidization.</title>
        <authorList>
            <person name="Zhang X."/>
            <person name="Chen Y."/>
            <person name="Wang L."/>
            <person name="Yuan Y."/>
            <person name="Fang M."/>
            <person name="Shi L."/>
            <person name="Lu R."/>
            <person name="Comes H.P."/>
            <person name="Ma Y."/>
            <person name="Chen Y."/>
            <person name="Huang G."/>
            <person name="Zhou Y."/>
            <person name="Zheng Z."/>
            <person name="Qiu Y."/>
        </authorList>
    </citation>
    <scope>NUCLEOTIDE SEQUENCE [LARGE SCALE GENOMIC DNA]</scope>
    <source>
        <tissue evidence="10">Roots</tissue>
    </source>
</reference>
<feature type="transmembrane region" description="Helical" evidence="8">
    <location>
        <begin position="446"/>
        <end position="465"/>
    </location>
</feature>
<evidence type="ECO:0000256" key="4">
    <source>
        <dbReference type="ARBA" id="ARBA00022847"/>
    </source>
</evidence>
<dbReference type="InterPro" id="IPR002645">
    <property type="entry name" value="STAS_dom"/>
</dbReference>
<dbReference type="InterPro" id="IPR011547">
    <property type="entry name" value="SLC26A/SulP_dom"/>
</dbReference>
<evidence type="ECO:0000313" key="10">
    <source>
        <dbReference type="EMBL" id="KAK4773787.1"/>
    </source>
</evidence>
<keyword evidence="5 8" id="KW-1133">Transmembrane helix</keyword>
<feature type="transmembrane region" description="Helical" evidence="8">
    <location>
        <begin position="236"/>
        <end position="255"/>
    </location>
</feature>
<dbReference type="InterPro" id="IPR036513">
    <property type="entry name" value="STAS_dom_sf"/>
</dbReference>
<keyword evidence="3 8" id="KW-0812">Transmembrane</keyword>
<dbReference type="PANTHER" id="PTHR11814">
    <property type="entry name" value="SULFATE TRANSPORTER"/>
    <property type="match status" value="1"/>
</dbReference>
<evidence type="ECO:0000259" key="9">
    <source>
        <dbReference type="PROSITE" id="PS50801"/>
    </source>
</evidence>
<evidence type="ECO:0000256" key="1">
    <source>
        <dbReference type="ARBA" id="ARBA00004141"/>
    </source>
</evidence>
<keyword evidence="2" id="KW-0813">Transport</keyword>